<dbReference type="SUPFAM" id="SSF75420">
    <property type="entry name" value="YhbC-like, N-terminal domain"/>
    <property type="match status" value="1"/>
</dbReference>
<evidence type="ECO:0000313" key="5">
    <source>
        <dbReference type="Proteomes" id="UP000823769"/>
    </source>
</evidence>
<dbReference type="Pfam" id="PF02576">
    <property type="entry name" value="RimP_N"/>
    <property type="match status" value="1"/>
</dbReference>
<evidence type="ECO:0000259" key="3">
    <source>
        <dbReference type="Pfam" id="PF02576"/>
    </source>
</evidence>
<feature type="domain" description="Ribosome maturation factor RimP N-terminal" evidence="3">
    <location>
        <begin position="10"/>
        <end position="76"/>
    </location>
</feature>
<name>A0A9D9NPB0_9BACT</name>
<evidence type="ECO:0000313" key="4">
    <source>
        <dbReference type="EMBL" id="MBO8480423.1"/>
    </source>
</evidence>
<dbReference type="Proteomes" id="UP000823769">
    <property type="component" value="Unassembled WGS sequence"/>
</dbReference>
<dbReference type="InterPro" id="IPR035956">
    <property type="entry name" value="RimP_N_sf"/>
</dbReference>
<sequence>MERDRFQKVVEDAARERGCVLVGIDFNDDDNVFEVIIDKEDGEVDLSDCEFVHRAVLAAFDRDVEDYALTVSSAGITPDEADEMLETIKE</sequence>
<dbReference type="AlphaFoldDB" id="A0A9D9NPB0"/>
<keyword evidence="1" id="KW-0963">Cytoplasm</keyword>
<keyword evidence="2" id="KW-0690">Ribosome biogenesis</keyword>
<evidence type="ECO:0000256" key="2">
    <source>
        <dbReference type="ARBA" id="ARBA00022517"/>
    </source>
</evidence>
<dbReference type="InterPro" id="IPR003728">
    <property type="entry name" value="Ribosome_maturation_RimP"/>
</dbReference>
<dbReference type="InterPro" id="IPR028989">
    <property type="entry name" value="RimP_N"/>
</dbReference>
<comment type="caution">
    <text evidence="4">The sequence shown here is derived from an EMBL/GenBank/DDBJ whole genome shotgun (WGS) entry which is preliminary data.</text>
</comment>
<dbReference type="Gene3D" id="3.30.300.70">
    <property type="entry name" value="RimP-like superfamily, N-terminal"/>
    <property type="match status" value="1"/>
</dbReference>
<dbReference type="PANTHER" id="PTHR33867:SF1">
    <property type="entry name" value="RIBOSOME MATURATION FACTOR RIMP"/>
    <property type="match status" value="1"/>
</dbReference>
<evidence type="ECO:0000256" key="1">
    <source>
        <dbReference type="ARBA" id="ARBA00022490"/>
    </source>
</evidence>
<gene>
    <name evidence="4" type="ORF">IAB76_04865</name>
</gene>
<dbReference type="PANTHER" id="PTHR33867">
    <property type="entry name" value="RIBOSOME MATURATION FACTOR RIMP"/>
    <property type="match status" value="1"/>
</dbReference>
<reference evidence="4" key="1">
    <citation type="submission" date="2020-10" db="EMBL/GenBank/DDBJ databases">
        <authorList>
            <person name="Gilroy R."/>
        </authorList>
    </citation>
    <scope>NUCLEOTIDE SEQUENCE</scope>
    <source>
        <strain evidence="4">B3-1481</strain>
    </source>
</reference>
<proteinExistence type="predicted"/>
<organism evidence="4 5">
    <name type="scientific">Candidatus Cryptobacteroides avistercoris</name>
    <dbReference type="NCBI Taxonomy" id="2840758"/>
    <lineage>
        <taxon>Bacteria</taxon>
        <taxon>Pseudomonadati</taxon>
        <taxon>Bacteroidota</taxon>
        <taxon>Bacteroidia</taxon>
        <taxon>Bacteroidales</taxon>
        <taxon>Candidatus Cryptobacteroides</taxon>
    </lineage>
</organism>
<dbReference type="GO" id="GO:0042274">
    <property type="term" value="P:ribosomal small subunit biogenesis"/>
    <property type="evidence" value="ECO:0007669"/>
    <property type="project" value="InterPro"/>
</dbReference>
<accession>A0A9D9NPB0</accession>
<reference evidence="4" key="2">
    <citation type="journal article" date="2021" name="PeerJ">
        <title>Extensive microbial diversity within the chicken gut microbiome revealed by metagenomics and culture.</title>
        <authorList>
            <person name="Gilroy R."/>
            <person name="Ravi A."/>
            <person name="Getino M."/>
            <person name="Pursley I."/>
            <person name="Horton D.L."/>
            <person name="Alikhan N.F."/>
            <person name="Baker D."/>
            <person name="Gharbi K."/>
            <person name="Hall N."/>
            <person name="Watson M."/>
            <person name="Adriaenssens E.M."/>
            <person name="Foster-Nyarko E."/>
            <person name="Jarju S."/>
            <person name="Secka A."/>
            <person name="Antonio M."/>
            <person name="Oren A."/>
            <person name="Chaudhuri R.R."/>
            <person name="La Ragione R."/>
            <person name="Hildebrand F."/>
            <person name="Pallen M.J."/>
        </authorList>
    </citation>
    <scope>NUCLEOTIDE SEQUENCE</scope>
    <source>
        <strain evidence="4">B3-1481</strain>
    </source>
</reference>
<dbReference type="EMBL" id="JADILW010000069">
    <property type="protein sequence ID" value="MBO8480423.1"/>
    <property type="molecule type" value="Genomic_DNA"/>
</dbReference>
<protein>
    <recommendedName>
        <fullName evidence="3">Ribosome maturation factor RimP N-terminal domain-containing protein</fullName>
    </recommendedName>
</protein>